<accession>A0ABM7NU41</accession>
<dbReference type="GeneID" id="80558786"/>
<organism evidence="1 2">
    <name type="scientific">Cotonvirus japonicus</name>
    <dbReference type="NCBI Taxonomy" id="2811091"/>
    <lineage>
        <taxon>Viruses</taxon>
        <taxon>Varidnaviria</taxon>
        <taxon>Bamfordvirae</taxon>
        <taxon>Nucleocytoviricota</taxon>
        <taxon>Megaviricetes</taxon>
        <taxon>Imitervirales</taxon>
        <taxon>Mimiviridae</taxon>
        <taxon>Megamimivirinae</taxon>
        <taxon>Cotonvirus</taxon>
        <taxon>Cotonvirus japonicum</taxon>
    </lineage>
</organism>
<name>A0ABM7NU41_9VIRU</name>
<evidence type="ECO:0000313" key="2">
    <source>
        <dbReference type="Proteomes" id="UP001321479"/>
    </source>
</evidence>
<keyword evidence="2" id="KW-1185">Reference proteome</keyword>
<proteinExistence type="predicted"/>
<protein>
    <submittedName>
        <fullName evidence="1">Uncharacterized protein</fullName>
    </submittedName>
</protein>
<dbReference type="EMBL" id="AP024483">
    <property type="protein sequence ID" value="BCS83581.1"/>
    <property type="molecule type" value="Genomic_DNA"/>
</dbReference>
<reference evidence="1 2" key="1">
    <citation type="submission" date="2021-02" db="EMBL/GenBank/DDBJ databases">
        <title>Cotonvirus japonicus, which uses Golgi apparatus of host cells for its virion factory, phylogenetically links tailed tupanvirus and icosahedral mimivirus.</title>
        <authorList>
            <person name="Takahashi H."/>
            <person name="Fukaya S."/>
            <person name="Song C."/>
            <person name="Murata K."/>
            <person name="Takemura M."/>
        </authorList>
    </citation>
    <scope>NUCLEOTIDE SEQUENCE [LARGE SCALE GENOMIC DNA]</scope>
</reference>
<dbReference type="Proteomes" id="UP001321479">
    <property type="component" value="Segment"/>
</dbReference>
<evidence type="ECO:0000313" key="1">
    <source>
        <dbReference type="EMBL" id="BCS83581.1"/>
    </source>
</evidence>
<sequence>MERTHVCKYSAPKFVLEKFLLDPDAPCPLGHDGTRCETCDLLCKYGKCPDGHKRICEFCDEDIIGDKCKFGHDSTICLICQCPNVNGACPHDCEKKFNDSLQNISEPGNSNADVEKENNFNNINEDEIETCSICRLVKYDKICIKGHDGSRCHCCKAYRINGICPRGDASAICRVTTCNICHHSWNYCTCIASGRVFTCNKCYGWSNNEYCPCP</sequence>
<dbReference type="RefSeq" id="YP_010842189.1">
    <property type="nucleotide sequence ID" value="NC_079139.1"/>
</dbReference>